<name>A0A1G5RZD5_9FIRM</name>
<dbReference type="Pfam" id="PF02769">
    <property type="entry name" value="AIRS_C"/>
    <property type="match status" value="1"/>
</dbReference>
<dbReference type="SUPFAM" id="SSF56042">
    <property type="entry name" value="PurM C-terminal domain-like"/>
    <property type="match status" value="1"/>
</dbReference>
<accession>A0A1G5RZD5</accession>
<evidence type="ECO:0000259" key="3">
    <source>
        <dbReference type="Pfam" id="PF02769"/>
    </source>
</evidence>
<evidence type="ECO:0000256" key="1">
    <source>
        <dbReference type="ARBA" id="ARBA00006243"/>
    </source>
</evidence>
<dbReference type="InterPro" id="IPR011854">
    <property type="entry name" value="HypE"/>
</dbReference>
<dbReference type="InterPro" id="IPR016188">
    <property type="entry name" value="PurM-like_N"/>
</dbReference>
<dbReference type="CDD" id="cd06061">
    <property type="entry name" value="PurM-like1"/>
    <property type="match status" value="1"/>
</dbReference>
<dbReference type="STRING" id="1120920.SAMN03080599_01453"/>
<evidence type="ECO:0000259" key="2">
    <source>
        <dbReference type="Pfam" id="PF00586"/>
    </source>
</evidence>
<dbReference type="Gene3D" id="3.90.650.10">
    <property type="entry name" value="PurM-like C-terminal domain"/>
    <property type="match status" value="1"/>
</dbReference>
<evidence type="ECO:0000313" key="5">
    <source>
        <dbReference type="Proteomes" id="UP000199208"/>
    </source>
</evidence>
<dbReference type="EMBL" id="FMWL01000005">
    <property type="protein sequence ID" value="SCZ78821.1"/>
    <property type="molecule type" value="Genomic_DNA"/>
</dbReference>
<dbReference type="InterPro" id="IPR010918">
    <property type="entry name" value="PurM-like_C_dom"/>
</dbReference>
<dbReference type="SUPFAM" id="SSF55326">
    <property type="entry name" value="PurM N-terminal domain-like"/>
    <property type="match status" value="1"/>
</dbReference>
<feature type="domain" description="PurM-like N-terminal" evidence="2">
    <location>
        <begin position="33"/>
        <end position="139"/>
    </location>
</feature>
<dbReference type="GO" id="GO:0051604">
    <property type="term" value="P:protein maturation"/>
    <property type="evidence" value="ECO:0007669"/>
    <property type="project" value="TreeGrafter"/>
</dbReference>
<keyword evidence="5" id="KW-1185">Reference proteome</keyword>
<comment type="similarity">
    <text evidence="1">Belongs to the HypE family.</text>
</comment>
<dbReference type="InterPro" id="IPR036921">
    <property type="entry name" value="PurM-like_N_sf"/>
</dbReference>
<dbReference type="PANTHER" id="PTHR30303">
    <property type="entry name" value="HYDROGENASE ISOENZYMES FORMATION PROTEIN HYPE"/>
    <property type="match status" value="1"/>
</dbReference>
<organism evidence="4 5">
    <name type="scientific">Acidaminobacter hydrogenoformans DSM 2784</name>
    <dbReference type="NCBI Taxonomy" id="1120920"/>
    <lineage>
        <taxon>Bacteria</taxon>
        <taxon>Bacillati</taxon>
        <taxon>Bacillota</taxon>
        <taxon>Clostridia</taxon>
        <taxon>Peptostreptococcales</taxon>
        <taxon>Acidaminobacteraceae</taxon>
        <taxon>Acidaminobacter</taxon>
    </lineage>
</organism>
<dbReference type="Proteomes" id="UP000199208">
    <property type="component" value="Unassembled WGS sequence"/>
</dbReference>
<dbReference type="Gene3D" id="3.30.1330.10">
    <property type="entry name" value="PurM-like, N-terminal domain"/>
    <property type="match status" value="1"/>
</dbReference>
<proteinExistence type="inferred from homology"/>
<dbReference type="PANTHER" id="PTHR30303:SF4">
    <property type="entry name" value="HYDROGENASE EXPRESSION_FORMATION PROTEIN HYPE"/>
    <property type="match status" value="1"/>
</dbReference>
<gene>
    <name evidence="4" type="ORF">SAMN03080599_01453</name>
</gene>
<dbReference type="AlphaFoldDB" id="A0A1G5RZD5"/>
<dbReference type="PIRSF" id="PIRSF005644">
    <property type="entry name" value="Hdrgns_mtr_HypE"/>
    <property type="match status" value="1"/>
</dbReference>
<feature type="domain" description="PurM-like C-terminal" evidence="3">
    <location>
        <begin position="151"/>
        <end position="305"/>
    </location>
</feature>
<dbReference type="OrthoDB" id="153904at2"/>
<sequence>MKEGKLDNEVLERSVLSKIKTETPDILLGPGVGEDCGAIRFGEEACVVTTDPITGATKGSGRLAVHVSCNDLASSGAEPTAVTVTILAPIHATLEDIEALMEEISEAAEEIGVAVIGGHTEVTSAVTRMVLSVTALGRVPVDELISTAGARAGDWIYMSKTAALEGTVIIAAEKSEQLEGVLDKKDLEELAQLQASLSVMPEGRIGRKAGVSAMHDITEGGVLGALWEVCEASGTGCTIWGSEIRIAAVTKKLSGIFEFNPLNLIGSGSMLMTILPDKAQLLEAEAERQGVALRRIGIIEADASVRRLIGGDVEIETIGRPDVDPLYRVLGF</sequence>
<reference evidence="4 5" key="1">
    <citation type="submission" date="2016-10" db="EMBL/GenBank/DDBJ databases">
        <authorList>
            <person name="de Groot N.N."/>
        </authorList>
    </citation>
    <scope>NUCLEOTIDE SEQUENCE [LARGE SCALE GENOMIC DNA]</scope>
    <source>
        <strain evidence="4 5">DSM 2784</strain>
    </source>
</reference>
<dbReference type="Pfam" id="PF00586">
    <property type="entry name" value="AIRS"/>
    <property type="match status" value="1"/>
</dbReference>
<dbReference type="InterPro" id="IPR036676">
    <property type="entry name" value="PurM-like_C_sf"/>
</dbReference>
<dbReference type="RefSeq" id="WP_092590224.1">
    <property type="nucleotide sequence ID" value="NZ_FMWL01000005.1"/>
</dbReference>
<evidence type="ECO:0000313" key="4">
    <source>
        <dbReference type="EMBL" id="SCZ78821.1"/>
    </source>
</evidence>
<protein>
    <submittedName>
        <fullName evidence="4">Hydrogenase maturation factor</fullName>
    </submittedName>
</protein>